<comment type="caution">
    <text evidence="2">The sequence shown here is derived from an EMBL/GenBank/DDBJ whole genome shotgun (WGS) entry which is preliminary data.</text>
</comment>
<feature type="region of interest" description="Disordered" evidence="1">
    <location>
        <begin position="1"/>
        <end position="87"/>
    </location>
</feature>
<organism evidence="2 3">
    <name type="scientific">Actinidia rufa</name>
    <dbReference type="NCBI Taxonomy" id="165716"/>
    <lineage>
        <taxon>Eukaryota</taxon>
        <taxon>Viridiplantae</taxon>
        <taxon>Streptophyta</taxon>
        <taxon>Embryophyta</taxon>
        <taxon>Tracheophyta</taxon>
        <taxon>Spermatophyta</taxon>
        <taxon>Magnoliopsida</taxon>
        <taxon>eudicotyledons</taxon>
        <taxon>Gunneridae</taxon>
        <taxon>Pentapetalae</taxon>
        <taxon>asterids</taxon>
        <taxon>Ericales</taxon>
        <taxon>Actinidiaceae</taxon>
        <taxon>Actinidia</taxon>
    </lineage>
</organism>
<evidence type="ECO:0000313" key="2">
    <source>
        <dbReference type="EMBL" id="GFY88234.1"/>
    </source>
</evidence>
<dbReference type="AlphaFoldDB" id="A0A7J0EP26"/>
<gene>
    <name evidence="2" type="ORF">Acr_06g0001740</name>
</gene>
<proteinExistence type="predicted"/>
<evidence type="ECO:0000256" key="1">
    <source>
        <dbReference type="SAM" id="MobiDB-lite"/>
    </source>
</evidence>
<accession>A0A7J0EP26</accession>
<evidence type="ECO:0000313" key="3">
    <source>
        <dbReference type="Proteomes" id="UP000585474"/>
    </source>
</evidence>
<name>A0A7J0EP26_9ERIC</name>
<dbReference type="EMBL" id="BJWL01000006">
    <property type="protein sequence ID" value="GFY88234.1"/>
    <property type="molecule type" value="Genomic_DNA"/>
</dbReference>
<dbReference type="Proteomes" id="UP000585474">
    <property type="component" value="Unassembled WGS sequence"/>
</dbReference>
<sequence length="128" mass="12606">MQPMGAAQEADDEEKEVDGTGRGGGAQDMGEGGDRSDEELAEATAGAAAAEKESGETDAGTEIGRGTSGQAAEPAARAEVVGKDPPRTAAEVAEASCTGEAVDIPSAVSAVLCVLVSKVSGEGTVLRD</sequence>
<protein>
    <submittedName>
        <fullName evidence="2">Uncharacterized protein</fullName>
    </submittedName>
</protein>
<reference evidence="2 3" key="1">
    <citation type="submission" date="2019-07" db="EMBL/GenBank/DDBJ databases">
        <title>De Novo Assembly of kiwifruit Actinidia rufa.</title>
        <authorList>
            <person name="Sugita-Konishi S."/>
            <person name="Sato K."/>
            <person name="Mori E."/>
            <person name="Abe Y."/>
            <person name="Kisaki G."/>
            <person name="Hamano K."/>
            <person name="Suezawa K."/>
            <person name="Otani M."/>
            <person name="Fukuda T."/>
            <person name="Manabe T."/>
            <person name="Gomi K."/>
            <person name="Tabuchi M."/>
            <person name="Akimitsu K."/>
            <person name="Kataoka I."/>
        </authorList>
    </citation>
    <scope>NUCLEOTIDE SEQUENCE [LARGE SCALE GENOMIC DNA]</scope>
    <source>
        <strain evidence="3">cv. Fuchu</strain>
    </source>
</reference>
<keyword evidence="3" id="KW-1185">Reference proteome</keyword>